<dbReference type="EMBL" id="LVJZ01000003">
    <property type="protein sequence ID" value="ODB97973.1"/>
    <property type="molecule type" value="Genomic_DNA"/>
</dbReference>
<organism evidence="1 2">
    <name type="scientific">Candidatus Thiodiazotropha endoloripes</name>
    <dbReference type="NCBI Taxonomy" id="1818881"/>
    <lineage>
        <taxon>Bacteria</taxon>
        <taxon>Pseudomonadati</taxon>
        <taxon>Pseudomonadota</taxon>
        <taxon>Gammaproteobacteria</taxon>
        <taxon>Chromatiales</taxon>
        <taxon>Sedimenticolaceae</taxon>
        <taxon>Candidatus Thiodiazotropha</taxon>
    </lineage>
</organism>
<gene>
    <name evidence="1" type="ORF">A3196_15115</name>
</gene>
<dbReference type="RefSeq" id="WP_069005946.1">
    <property type="nucleotide sequence ID" value="NZ_LVJW01000003.1"/>
</dbReference>
<keyword evidence="2" id="KW-1185">Reference proteome</keyword>
<evidence type="ECO:0000313" key="1">
    <source>
        <dbReference type="EMBL" id="ODB97973.1"/>
    </source>
</evidence>
<reference evidence="1 2" key="1">
    <citation type="submission" date="2016-03" db="EMBL/GenBank/DDBJ databases">
        <title>Chemosynthetic sulphur-oxidizing symbionts of marine invertebrate animals are capable of nitrogen fixation.</title>
        <authorList>
            <person name="Petersen J.M."/>
            <person name="Kemper A."/>
            <person name="Gruber-Vodicka H."/>
            <person name="Cardini U."/>
            <person name="Geest Mvander."/>
            <person name="Kleiner M."/>
            <person name="Bulgheresi S."/>
            <person name="Fussmann M."/>
            <person name="Herbold C."/>
            <person name="Seah B.K.B."/>
            <person name="Antony C.Paul."/>
            <person name="Liu D."/>
            <person name="Belitz A."/>
            <person name="Weber M."/>
        </authorList>
    </citation>
    <scope>NUCLEOTIDE SEQUENCE [LARGE SCALE GENOMIC DNA]</scope>
    <source>
        <strain evidence="1">G_D</strain>
    </source>
</reference>
<dbReference type="Gene3D" id="2.60.120.620">
    <property type="entry name" value="q2cbj1_9rhob like domain"/>
    <property type="match status" value="1"/>
</dbReference>
<sequence>MKVVFETEQVLVVDDFLPAKDFEQMWRWFQVAPFFPNDMRGLHGAWRLDDGRVFRGPDVYYGSVAKQVASANEGAFAHPTGTALDLLVERFSGASDIHHKLLGREGKDWRTIAMAPRLYERNSALYWHRDTPSVVTGTCTYYAHPEWNVQWGGELFIAHPSALSIPDRCGPSMIEPKEVMGRGMVQLSGHLDNQEVNDALMEAGMGYYVMPKPNRIAVMKTGNPHMISTVKPAAGDHVRASVTMFMIRPGQEGVEGLR</sequence>
<proteinExistence type="predicted"/>
<dbReference type="OrthoDB" id="9783171at2"/>
<evidence type="ECO:0000313" key="2">
    <source>
        <dbReference type="Proteomes" id="UP000094849"/>
    </source>
</evidence>
<protein>
    <submittedName>
        <fullName evidence="1">Uncharacterized protein</fullName>
    </submittedName>
</protein>
<comment type="caution">
    <text evidence="1">The sequence shown here is derived from an EMBL/GenBank/DDBJ whole genome shotgun (WGS) entry which is preliminary data.</text>
</comment>
<dbReference type="Proteomes" id="UP000094849">
    <property type="component" value="Unassembled WGS sequence"/>
</dbReference>
<name>A0A1E2UT85_9GAMM</name>
<accession>A0A1E2UT85</accession>
<dbReference type="AlphaFoldDB" id="A0A1E2UT85"/>